<dbReference type="GO" id="GO:0003700">
    <property type="term" value="F:DNA-binding transcription factor activity"/>
    <property type="evidence" value="ECO:0007669"/>
    <property type="project" value="InterPro"/>
</dbReference>
<dbReference type="SMART" id="SM01134">
    <property type="entry name" value="DeoRC"/>
    <property type="match status" value="1"/>
</dbReference>
<evidence type="ECO:0000259" key="4">
    <source>
        <dbReference type="PROSITE" id="PS51000"/>
    </source>
</evidence>
<proteinExistence type="predicted"/>
<keyword evidence="1" id="KW-0805">Transcription regulation</keyword>
<dbReference type="InterPro" id="IPR037171">
    <property type="entry name" value="NagB/RpiA_transferase-like"/>
</dbReference>
<dbReference type="Pfam" id="PF08220">
    <property type="entry name" value="HTH_DeoR"/>
    <property type="match status" value="1"/>
</dbReference>
<dbReference type="InterPro" id="IPR036390">
    <property type="entry name" value="WH_DNA-bd_sf"/>
</dbReference>
<dbReference type="PANTHER" id="PTHR30363">
    <property type="entry name" value="HTH-TYPE TRANSCRIPTIONAL REGULATOR SRLR-RELATED"/>
    <property type="match status" value="1"/>
</dbReference>
<dbReference type="PRINTS" id="PR00033">
    <property type="entry name" value="HTHASNC"/>
</dbReference>
<evidence type="ECO:0000256" key="3">
    <source>
        <dbReference type="ARBA" id="ARBA00023163"/>
    </source>
</evidence>
<gene>
    <name evidence="5" type="ORF">GCM10010911_08370</name>
</gene>
<dbReference type="PANTHER" id="PTHR30363:SF44">
    <property type="entry name" value="AGA OPERON TRANSCRIPTIONAL REPRESSOR-RELATED"/>
    <property type="match status" value="1"/>
</dbReference>
<dbReference type="SUPFAM" id="SSF46785">
    <property type="entry name" value="Winged helix' DNA-binding domain"/>
    <property type="match status" value="1"/>
</dbReference>
<sequence>MTDYQIEDIDIDERRKRILDLLQREGKVRVTDLSKIFGISEVTIRGDLDGLEEQGLLQRVHGGAISTYKGYYNMTLHDRMETNKDEKRRIAVEAASMISDGDTIIVGSGTTPLFVMRELKNHKNLIIITNSLAVAHEAGFNRNINVVVLLGGNLNLQYQFVSGDDTISQLNKYKADKLILSSDGVSFEYGITTYHHTEAELYRRMIAKVDMTILVADSIKIGRANFSQIETIDKIDYLITNSNANKEEVDALKEKGIEVRLV</sequence>
<organism evidence="5 6">
    <name type="scientific">Paenibacillus nasutitermitis</name>
    <dbReference type="NCBI Taxonomy" id="1652958"/>
    <lineage>
        <taxon>Bacteria</taxon>
        <taxon>Bacillati</taxon>
        <taxon>Bacillota</taxon>
        <taxon>Bacilli</taxon>
        <taxon>Bacillales</taxon>
        <taxon>Paenibacillaceae</taxon>
        <taxon>Paenibacillus</taxon>
    </lineage>
</organism>
<name>A0A917DN72_9BACL</name>
<reference evidence="5" key="1">
    <citation type="journal article" date="2014" name="Int. J. Syst. Evol. Microbiol.">
        <title>Complete genome sequence of Corynebacterium casei LMG S-19264T (=DSM 44701T), isolated from a smear-ripened cheese.</title>
        <authorList>
            <consortium name="US DOE Joint Genome Institute (JGI-PGF)"/>
            <person name="Walter F."/>
            <person name="Albersmeier A."/>
            <person name="Kalinowski J."/>
            <person name="Ruckert C."/>
        </authorList>
    </citation>
    <scope>NUCLEOTIDE SEQUENCE</scope>
    <source>
        <strain evidence="5">CGMCC 1.15178</strain>
    </source>
</reference>
<evidence type="ECO:0000313" key="5">
    <source>
        <dbReference type="EMBL" id="GGD53107.1"/>
    </source>
</evidence>
<evidence type="ECO:0000256" key="2">
    <source>
        <dbReference type="ARBA" id="ARBA00023125"/>
    </source>
</evidence>
<dbReference type="InterPro" id="IPR000485">
    <property type="entry name" value="AsnC-type_HTH_dom"/>
</dbReference>
<dbReference type="InterPro" id="IPR011991">
    <property type="entry name" value="ArsR-like_HTH"/>
</dbReference>
<dbReference type="SMART" id="SM00420">
    <property type="entry name" value="HTH_DEOR"/>
    <property type="match status" value="1"/>
</dbReference>
<protein>
    <submittedName>
        <fullName evidence="5">DeoR family transcriptional regulator</fullName>
    </submittedName>
</protein>
<dbReference type="RefSeq" id="WP_188989376.1">
    <property type="nucleotide sequence ID" value="NZ_BMHP01000001.1"/>
</dbReference>
<accession>A0A917DN72</accession>
<dbReference type="SUPFAM" id="SSF100950">
    <property type="entry name" value="NagB/RpiA/CoA transferase-like"/>
    <property type="match status" value="1"/>
</dbReference>
<dbReference type="EMBL" id="BMHP01000001">
    <property type="protein sequence ID" value="GGD53107.1"/>
    <property type="molecule type" value="Genomic_DNA"/>
</dbReference>
<dbReference type="PROSITE" id="PS51000">
    <property type="entry name" value="HTH_DEOR_2"/>
    <property type="match status" value="1"/>
</dbReference>
<dbReference type="GO" id="GO:0043565">
    <property type="term" value="F:sequence-specific DNA binding"/>
    <property type="evidence" value="ECO:0007669"/>
    <property type="project" value="InterPro"/>
</dbReference>
<dbReference type="InterPro" id="IPR036388">
    <property type="entry name" value="WH-like_DNA-bd_sf"/>
</dbReference>
<dbReference type="InterPro" id="IPR050313">
    <property type="entry name" value="Carb_Metab_HTH_regulators"/>
</dbReference>
<feature type="domain" description="HTH deoR-type" evidence="4">
    <location>
        <begin position="11"/>
        <end position="66"/>
    </location>
</feature>
<dbReference type="Gene3D" id="1.10.10.10">
    <property type="entry name" value="Winged helix-like DNA-binding domain superfamily/Winged helix DNA-binding domain"/>
    <property type="match status" value="1"/>
</dbReference>
<dbReference type="Proteomes" id="UP000612456">
    <property type="component" value="Unassembled WGS sequence"/>
</dbReference>
<evidence type="ECO:0000313" key="6">
    <source>
        <dbReference type="Proteomes" id="UP000612456"/>
    </source>
</evidence>
<dbReference type="Pfam" id="PF00455">
    <property type="entry name" value="DeoRC"/>
    <property type="match status" value="1"/>
</dbReference>
<dbReference type="InterPro" id="IPR014036">
    <property type="entry name" value="DeoR-like_C"/>
</dbReference>
<dbReference type="Gene3D" id="3.40.50.1360">
    <property type="match status" value="1"/>
</dbReference>
<dbReference type="PRINTS" id="PR00037">
    <property type="entry name" value="HTHLACR"/>
</dbReference>
<dbReference type="InterPro" id="IPR001034">
    <property type="entry name" value="DeoR_HTH"/>
</dbReference>
<reference evidence="5" key="2">
    <citation type="submission" date="2020-09" db="EMBL/GenBank/DDBJ databases">
        <authorList>
            <person name="Sun Q."/>
            <person name="Zhou Y."/>
        </authorList>
    </citation>
    <scope>NUCLEOTIDE SEQUENCE</scope>
    <source>
        <strain evidence="5">CGMCC 1.15178</strain>
    </source>
</reference>
<keyword evidence="3" id="KW-0804">Transcription</keyword>
<keyword evidence="6" id="KW-1185">Reference proteome</keyword>
<keyword evidence="2" id="KW-0238">DNA-binding</keyword>
<dbReference type="CDD" id="cd00090">
    <property type="entry name" value="HTH_ARSR"/>
    <property type="match status" value="1"/>
</dbReference>
<dbReference type="AlphaFoldDB" id="A0A917DN72"/>
<comment type="caution">
    <text evidence="5">The sequence shown here is derived from an EMBL/GenBank/DDBJ whole genome shotgun (WGS) entry which is preliminary data.</text>
</comment>
<evidence type="ECO:0000256" key="1">
    <source>
        <dbReference type="ARBA" id="ARBA00023015"/>
    </source>
</evidence>